<dbReference type="AlphaFoldDB" id="A0A1L3MN58"/>
<dbReference type="GO" id="GO:0046983">
    <property type="term" value="F:protein dimerization activity"/>
    <property type="evidence" value="ECO:0007669"/>
    <property type="project" value="InterPro"/>
</dbReference>
<dbReference type="InterPro" id="IPR036638">
    <property type="entry name" value="HLH_DNA-bd_sf"/>
</dbReference>
<accession>A0A1L3MN58</accession>
<dbReference type="SUPFAM" id="SSF140500">
    <property type="entry name" value="BAS1536-like"/>
    <property type="match status" value="1"/>
</dbReference>
<sequence>MIEERVFQLIEESPIKKKNKKKLLRIGKQIAQKSSKMIHTASITGFTSKETIELSCEVDKLINKFHQKRSMYSYFKD</sequence>
<gene>
    <name evidence="1" type="ORF">A9C19_02425</name>
</gene>
<dbReference type="InterPro" id="IPR018540">
    <property type="entry name" value="Spo0E-like"/>
</dbReference>
<evidence type="ECO:0000313" key="2">
    <source>
        <dbReference type="Proteomes" id="UP000181936"/>
    </source>
</evidence>
<evidence type="ECO:0008006" key="3">
    <source>
        <dbReference type="Google" id="ProtNLM"/>
    </source>
</evidence>
<reference evidence="1 2" key="1">
    <citation type="journal article" date="2016" name="Sci. Rep.">
        <title>Complete genome sequence and transcriptomic analysis of a novel marine strain Bacillus weihaiensis reveals the mechanism of brown algae degradation.</title>
        <authorList>
            <person name="Zhu Y."/>
            <person name="Chen P."/>
            <person name="Bao Y."/>
            <person name="Men Y."/>
            <person name="Zeng Y."/>
            <person name="Yang J."/>
            <person name="Sun J."/>
            <person name="Sun Y."/>
        </authorList>
    </citation>
    <scope>NUCLEOTIDE SEQUENCE [LARGE SCALE GENOMIC DNA]</scope>
    <source>
        <strain evidence="1 2">Alg07</strain>
    </source>
</reference>
<dbReference type="EMBL" id="CP016020">
    <property type="protein sequence ID" value="APH03704.1"/>
    <property type="molecule type" value="Genomic_DNA"/>
</dbReference>
<dbReference type="Pfam" id="PF09388">
    <property type="entry name" value="SpoOE-like"/>
    <property type="match status" value="1"/>
</dbReference>
<dbReference type="InterPro" id="IPR037208">
    <property type="entry name" value="Spo0E-like_sf"/>
</dbReference>
<dbReference type="Proteomes" id="UP000181936">
    <property type="component" value="Chromosome"/>
</dbReference>
<dbReference type="GO" id="GO:0043937">
    <property type="term" value="P:regulation of sporulation"/>
    <property type="evidence" value="ECO:0007669"/>
    <property type="project" value="InterPro"/>
</dbReference>
<dbReference type="Gene3D" id="4.10.280.10">
    <property type="entry name" value="Helix-loop-helix DNA-binding domain"/>
    <property type="match status" value="1"/>
</dbReference>
<dbReference type="OrthoDB" id="2973859at2"/>
<dbReference type="KEGG" id="bwh:A9C19_02425"/>
<proteinExistence type="predicted"/>
<protein>
    <recommendedName>
        <fullName evidence="3">Stage 0 sporulation protein</fullName>
    </recommendedName>
</protein>
<dbReference type="RefSeq" id="WP_072578492.1">
    <property type="nucleotide sequence ID" value="NZ_CP016020.1"/>
</dbReference>
<evidence type="ECO:0000313" key="1">
    <source>
        <dbReference type="EMBL" id="APH03704.1"/>
    </source>
</evidence>
<keyword evidence="2" id="KW-1185">Reference proteome</keyword>
<organism evidence="1 2">
    <name type="scientific">Bacillus weihaiensis</name>
    <dbReference type="NCBI Taxonomy" id="1547283"/>
    <lineage>
        <taxon>Bacteria</taxon>
        <taxon>Bacillati</taxon>
        <taxon>Bacillota</taxon>
        <taxon>Bacilli</taxon>
        <taxon>Bacillales</taxon>
        <taxon>Bacillaceae</taxon>
        <taxon>Bacillus</taxon>
    </lineage>
</organism>
<name>A0A1L3MN58_9BACI</name>